<feature type="domain" description="Reverse transcriptase" evidence="4">
    <location>
        <begin position="254"/>
        <end position="431"/>
    </location>
</feature>
<dbReference type="FunFam" id="3.30.70.270:FF:000115">
    <property type="entry name" value="Polyprotein of retroviral origin, putative"/>
    <property type="match status" value="1"/>
</dbReference>
<reference evidence="5" key="3">
    <citation type="submission" date="2025-08" db="UniProtKB">
        <authorList>
            <consortium name="Ensembl"/>
        </authorList>
    </citation>
    <scope>IDENTIFICATION</scope>
</reference>
<dbReference type="Ensembl" id="ENSAMXT00000029916.1">
    <property type="protein sequence ID" value="ENSAMXP00000027393.1"/>
    <property type="gene ID" value="ENSAMXG00000040471.1"/>
</dbReference>
<evidence type="ECO:0000256" key="2">
    <source>
        <dbReference type="ARBA" id="ARBA00012180"/>
    </source>
</evidence>
<evidence type="ECO:0000256" key="3">
    <source>
        <dbReference type="ARBA" id="ARBA00023268"/>
    </source>
</evidence>
<dbReference type="Pfam" id="PF00078">
    <property type="entry name" value="RVT_1"/>
    <property type="match status" value="1"/>
</dbReference>
<dbReference type="Bgee" id="ENSAMXG00000040471">
    <property type="expression patterns" value="Expressed in mesonephros"/>
</dbReference>
<evidence type="ECO:0000259" key="4">
    <source>
        <dbReference type="PROSITE" id="PS50878"/>
    </source>
</evidence>
<dbReference type="SUPFAM" id="SSF56672">
    <property type="entry name" value="DNA/RNA polymerases"/>
    <property type="match status" value="1"/>
</dbReference>
<dbReference type="CDD" id="cd09274">
    <property type="entry name" value="RNase_HI_RT_Ty3"/>
    <property type="match status" value="1"/>
</dbReference>
<dbReference type="PANTHER" id="PTHR37984:SF5">
    <property type="entry name" value="PROTEIN NYNRIN-LIKE"/>
    <property type="match status" value="1"/>
</dbReference>
<dbReference type="InterPro" id="IPR000477">
    <property type="entry name" value="RT_dom"/>
</dbReference>
<evidence type="ECO:0000256" key="1">
    <source>
        <dbReference type="ARBA" id="ARBA00010879"/>
    </source>
</evidence>
<name>A0A3B1IC10_ASTMX</name>
<dbReference type="Pfam" id="PF17919">
    <property type="entry name" value="RT_RNaseH_2"/>
    <property type="match status" value="1"/>
</dbReference>
<evidence type="ECO:0000313" key="5">
    <source>
        <dbReference type="Ensembl" id="ENSAMXP00000027393.1"/>
    </source>
</evidence>
<dbReference type="InterPro" id="IPR054465">
    <property type="entry name" value="Integrase_p58-like_C"/>
</dbReference>
<keyword evidence="6" id="KW-1185">Reference proteome</keyword>
<dbReference type="PROSITE" id="PS50878">
    <property type="entry name" value="RT_POL"/>
    <property type="match status" value="1"/>
</dbReference>
<dbReference type="CDD" id="cd01647">
    <property type="entry name" value="RT_LTR"/>
    <property type="match status" value="1"/>
</dbReference>
<dbReference type="InterPro" id="IPR043128">
    <property type="entry name" value="Rev_trsase/Diguanyl_cyclase"/>
</dbReference>
<dbReference type="AlphaFoldDB" id="A0A3B1IC10"/>
<reference evidence="5" key="4">
    <citation type="submission" date="2025-09" db="UniProtKB">
        <authorList>
            <consortium name="Ensembl"/>
        </authorList>
    </citation>
    <scope>IDENTIFICATION</scope>
</reference>
<dbReference type="GeneTree" id="ENSGT01100000263500"/>
<reference evidence="6" key="1">
    <citation type="submission" date="2013-03" db="EMBL/GenBank/DDBJ databases">
        <authorList>
            <person name="Jeffery W."/>
            <person name="Warren W."/>
            <person name="Wilson R.K."/>
        </authorList>
    </citation>
    <scope>NUCLEOTIDE SEQUENCE</scope>
    <source>
        <strain evidence="6">female</strain>
    </source>
</reference>
<accession>A0A3B1IC10</accession>
<dbReference type="InParanoid" id="A0A3B1IC10"/>
<dbReference type="FunFam" id="3.10.20.370:FF:000001">
    <property type="entry name" value="Retrovirus-related Pol polyprotein from transposon 17.6-like protein"/>
    <property type="match status" value="1"/>
</dbReference>
<dbReference type="PANTHER" id="PTHR37984">
    <property type="entry name" value="PROTEIN CBG26694"/>
    <property type="match status" value="1"/>
</dbReference>
<dbReference type="InterPro" id="IPR050951">
    <property type="entry name" value="Retrovirus_Pol_polyprotein"/>
</dbReference>
<dbReference type="InterPro" id="IPR041577">
    <property type="entry name" value="RT_RNaseH_2"/>
</dbReference>
<proteinExistence type="inferred from homology"/>
<reference evidence="6" key="2">
    <citation type="journal article" date="2014" name="Nat. Commun.">
        <title>The cavefish genome reveals candidate genes for eye loss.</title>
        <authorList>
            <person name="McGaugh S.E."/>
            <person name="Gross J.B."/>
            <person name="Aken B."/>
            <person name="Blin M."/>
            <person name="Borowsky R."/>
            <person name="Chalopin D."/>
            <person name="Hinaux H."/>
            <person name="Jeffery W.R."/>
            <person name="Keene A."/>
            <person name="Ma L."/>
            <person name="Minx P."/>
            <person name="Murphy D."/>
            <person name="O'Quin K.E."/>
            <person name="Retaux S."/>
            <person name="Rohner N."/>
            <person name="Searle S.M."/>
            <person name="Stahl B.A."/>
            <person name="Tabin C."/>
            <person name="Volff J.N."/>
            <person name="Yoshizawa M."/>
            <person name="Warren W.C."/>
        </authorList>
    </citation>
    <scope>NUCLEOTIDE SEQUENCE [LARGE SCALE GENOMIC DNA]</scope>
    <source>
        <strain evidence="6">female</strain>
    </source>
</reference>
<dbReference type="GO" id="GO:0004523">
    <property type="term" value="F:RNA-DNA hybrid ribonuclease activity"/>
    <property type="evidence" value="ECO:0007669"/>
    <property type="project" value="UniProtKB-EC"/>
</dbReference>
<dbReference type="Proteomes" id="UP000018467">
    <property type="component" value="Unassembled WGS sequence"/>
</dbReference>
<protein>
    <recommendedName>
        <fullName evidence="2">ribonuclease H</fullName>
        <ecNumber evidence="2">3.1.26.4</ecNumber>
    </recommendedName>
</protein>
<dbReference type="EC" id="3.1.26.4" evidence="2"/>
<comment type="similarity">
    <text evidence="1">Belongs to the beta type-B retroviral polymerase family. HERV class-II K(HML-2) pol subfamily.</text>
</comment>
<dbReference type="Pfam" id="PF22938">
    <property type="entry name" value="Integrase_p58_C"/>
    <property type="match status" value="1"/>
</dbReference>
<keyword evidence="3" id="KW-0511">Multifunctional enzyme</keyword>
<dbReference type="Gene3D" id="3.10.10.10">
    <property type="entry name" value="HIV Type 1 Reverse Transcriptase, subunit A, domain 1"/>
    <property type="match status" value="1"/>
</dbReference>
<organism evidence="5 6">
    <name type="scientific">Astyanax mexicanus</name>
    <name type="common">Blind cave fish</name>
    <name type="synonym">Astyanax fasciatus mexicanus</name>
    <dbReference type="NCBI Taxonomy" id="7994"/>
    <lineage>
        <taxon>Eukaryota</taxon>
        <taxon>Metazoa</taxon>
        <taxon>Chordata</taxon>
        <taxon>Craniata</taxon>
        <taxon>Vertebrata</taxon>
        <taxon>Euteleostomi</taxon>
        <taxon>Actinopterygii</taxon>
        <taxon>Neopterygii</taxon>
        <taxon>Teleostei</taxon>
        <taxon>Ostariophysi</taxon>
        <taxon>Characiformes</taxon>
        <taxon>Characoidei</taxon>
        <taxon>Acestrorhamphidae</taxon>
        <taxon>Acestrorhamphinae</taxon>
        <taxon>Astyanax</taxon>
    </lineage>
</organism>
<dbReference type="InterPro" id="IPR043502">
    <property type="entry name" value="DNA/RNA_pol_sf"/>
</dbReference>
<evidence type="ECO:0000313" key="6">
    <source>
        <dbReference type="Proteomes" id="UP000018467"/>
    </source>
</evidence>
<dbReference type="Gene3D" id="3.30.70.270">
    <property type="match status" value="2"/>
</dbReference>
<dbReference type="STRING" id="7994.ENSAMXP00000027393"/>
<sequence length="650" mass="73252">MMAVCCSMYPFFRIVCGRHVRLLDKTWKKAQGRMKCQYDRKAVQRSFAVGDKVLAFIPIRGGNLSCRFSGPYSVIKKVSDRNYVISTPERRLKTRLCHINLLKPYYCCSKVLNATESAEGSKLPVATVSVGVIDGFWTPQSERQLEESVAVTDSVCRVVEQDDGGQVELVSVRLKNSEYLLELSKHLSHLSLEQRRDIENLIQEFPTLFKDSPGLTPLAVHDVDTGDATPIKQHPYRLPPCKLKIVREELAYMQEIGVIEPGQSDWSSPVVLVPKPDGTVRFCVDYRKVNLVTKSDTFPIPRLDDCIDRIGKAKCVSKLDLLKGYWQVPLSDRAQKVSAFVTPEGLYCCKVLPFGMKNAPATFQRLMNQITAGLANVVIYLDDAVVHSESWQDHVKHLRELFQRLHEAQLVVNLPKCELGKGQVTYLGHQVGQGKVIPRQAKVQAILDLPCPRTRRELMRVLGMCGFYRRFVPNFSAVTEPLTHLLRKDVKFYWTEECAKAFDQIKAVLACRPVLVAPDFNVPFKLAVDACDVGVGAVLLQSDESGVDRPVAYFSKKLNKHQRAYSTIEKEALALVLAIRHFEVYVSSVVGDLVVYTDHNPLTFLAKFQTSNQRVFRWSLVLQPYSLVIQHVAGKDNVIADTLSRMPAVT</sequence>